<feature type="compositionally biased region" description="Acidic residues" evidence="1">
    <location>
        <begin position="702"/>
        <end position="723"/>
    </location>
</feature>
<feature type="region of interest" description="Disordered" evidence="1">
    <location>
        <begin position="665"/>
        <end position="744"/>
    </location>
</feature>
<dbReference type="RefSeq" id="XP_004340521.1">
    <property type="nucleotide sequence ID" value="XM_004340473.1"/>
</dbReference>
<dbReference type="SUPFAM" id="SSF54695">
    <property type="entry name" value="POZ domain"/>
    <property type="match status" value="1"/>
</dbReference>
<dbReference type="PROSITE" id="PS50097">
    <property type="entry name" value="BTB"/>
    <property type="match status" value="1"/>
</dbReference>
<dbReference type="Pfam" id="PF00651">
    <property type="entry name" value="BTB"/>
    <property type="match status" value="1"/>
</dbReference>
<dbReference type="PANTHER" id="PTHR24413">
    <property type="entry name" value="SPECKLE-TYPE POZ PROTEIN"/>
    <property type="match status" value="1"/>
</dbReference>
<dbReference type="Proteomes" id="UP000011083">
    <property type="component" value="Unassembled WGS sequence"/>
</dbReference>
<dbReference type="CDD" id="cd18186">
    <property type="entry name" value="BTB_POZ_ZBTB_KLHL-like"/>
    <property type="match status" value="1"/>
</dbReference>
<proteinExistence type="predicted"/>
<evidence type="ECO:0000313" key="3">
    <source>
        <dbReference type="EMBL" id="ELR18484.1"/>
    </source>
</evidence>
<dbReference type="OrthoDB" id="45365at2759"/>
<dbReference type="KEGG" id="acan:ACA1_044940"/>
<dbReference type="Gene3D" id="3.30.710.10">
    <property type="entry name" value="Potassium Channel Kv1.1, Chain A"/>
    <property type="match status" value="1"/>
</dbReference>
<dbReference type="SMART" id="SM00225">
    <property type="entry name" value="BTB"/>
    <property type="match status" value="1"/>
</dbReference>
<reference evidence="3 4" key="1">
    <citation type="journal article" date="2013" name="Genome Biol.">
        <title>Genome of Acanthamoeba castellanii highlights extensive lateral gene transfer and early evolution of tyrosine kinase signaling.</title>
        <authorList>
            <person name="Clarke M."/>
            <person name="Lohan A.J."/>
            <person name="Liu B."/>
            <person name="Lagkouvardos I."/>
            <person name="Roy S."/>
            <person name="Zafar N."/>
            <person name="Bertelli C."/>
            <person name="Schilde C."/>
            <person name="Kianianmomeni A."/>
            <person name="Burglin T.R."/>
            <person name="Frech C."/>
            <person name="Turcotte B."/>
            <person name="Kopec K.O."/>
            <person name="Synnott J.M."/>
            <person name="Choo C."/>
            <person name="Paponov I."/>
            <person name="Finkler A."/>
            <person name="Soon Heng Tan C."/>
            <person name="Hutchins A.P."/>
            <person name="Weinmeier T."/>
            <person name="Rattei T."/>
            <person name="Chu J.S."/>
            <person name="Gimenez G."/>
            <person name="Irimia M."/>
            <person name="Rigden D.J."/>
            <person name="Fitzpatrick D.A."/>
            <person name="Lorenzo-Morales J."/>
            <person name="Bateman A."/>
            <person name="Chiu C.H."/>
            <person name="Tang P."/>
            <person name="Hegemann P."/>
            <person name="Fromm H."/>
            <person name="Raoult D."/>
            <person name="Greub G."/>
            <person name="Miranda-Saavedra D."/>
            <person name="Chen N."/>
            <person name="Nash P."/>
            <person name="Ginger M.L."/>
            <person name="Horn M."/>
            <person name="Schaap P."/>
            <person name="Caler L."/>
            <person name="Loftus B."/>
        </authorList>
    </citation>
    <scope>NUCLEOTIDE SEQUENCE [LARGE SCALE GENOMIC DNA]</scope>
    <source>
        <strain evidence="3 4">Neff</strain>
    </source>
</reference>
<dbReference type="InterPro" id="IPR011989">
    <property type="entry name" value="ARM-like"/>
</dbReference>
<organism evidence="3 4">
    <name type="scientific">Acanthamoeba castellanii (strain ATCC 30010 / Neff)</name>
    <dbReference type="NCBI Taxonomy" id="1257118"/>
    <lineage>
        <taxon>Eukaryota</taxon>
        <taxon>Amoebozoa</taxon>
        <taxon>Discosea</taxon>
        <taxon>Longamoebia</taxon>
        <taxon>Centramoebida</taxon>
        <taxon>Acanthamoebidae</taxon>
        <taxon>Acanthamoeba</taxon>
    </lineage>
</organism>
<feature type="domain" description="BTB" evidence="2">
    <location>
        <begin position="466"/>
        <end position="551"/>
    </location>
</feature>
<dbReference type="Gene3D" id="1.25.10.10">
    <property type="entry name" value="Leucine-rich Repeat Variant"/>
    <property type="match status" value="1"/>
</dbReference>
<dbReference type="AlphaFoldDB" id="L8GYY6"/>
<dbReference type="InterPro" id="IPR016024">
    <property type="entry name" value="ARM-type_fold"/>
</dbReference>
<name>L8GYY6_ACACF</name>
<evidence type="ECO:0000259" key="2">
    <source>
        <dbReference type="PROSITE" id="PS50097"/>
    </source>
</evidence>
<dbReference type="STRING" id="1257118.L8GYY6"/>
<accession>L8GYY6</accession>
<evidence type="ECO:0000256" key="1">
    <source>
        <dbReference type="SAM" id="MobiDB-lite"/>
    </source>
</evidence>
<keyword evidence="4" id="KW-1185">Reference proteome</keyword>
<dbReference type="GeneID" id="14919255"/>
<sequence length="744" mass="79875">MGDEVRQVLHRVLTANQATGPLTEAGEGDLLTSLRALNKLCWQADAVIKAEALSVLSAAVLSPRYSAEVRAHAAGVVGLVVNHDKRTTLGEQLAECLVAMVASDHRLAQKKALKAIHHSQYASLQNRNLLVDKGVIEALARFIGNTPFLATNWMRFRWACGALGHGFTHNVEYLHRIAACDNLLHTVVELLKVRSPNYGYAKCSVSLYFQELARSDVALHTLIHEQSLATAWRYLLYHAKHSPAKKERVAMLKLYVEAIVAQRSKAWRVARTQRPPEEHLLHPSMWNTRSPPPIGYSTSSTHGTPILSDVVFASSADTVDVKLLARARVGATAGDAQSGLDALLAFVFMSPDREEKTQMLLDRCGLDALFKALANESSALNVLTAFNCLTLGVGGASAYVLAASPQCCCDPVVATATAPRAAALAAVAPPAAAAVAAPDPRIPRPVRRNITQSGCFAQWRADQALHDVAFRFPSEGGVTVTAHKLLLAGKSAVFKAMFTSGMREARRGGADDDDYNNDADGLPVVAIPNIASRTFQLLLDFCYGVHLLEPPSPVATGTTATTTAPDPQRAILNTLDAMAAWLSRAGASLDEVAALLAAAGQYEILDLEDGCAHFLGARLSGLNVMDMLRLGLMHRSPILVFRCFEFVLADPSVVLLKRAVTTKSAKVVTSRKSPSRAAATPSTQPTTDDEQAKKNEGKGEGDNEGEDGGGGEDDDEDESEMEIDGTSHGNTTDEPGAQHQRRSR</sequence>
<dbReference type="SUPFAM" id="SSF48371">
    <property type="entry name" value="ARM repeat"/>
    <property type="match status" value="1"/>
</dbReference>
<dbReference type="InterPro" id="IPR000210">
    <property type="entry name" value="BTB/POZ_dom"/>
</dbReference>
<feature type="compositionally biased region" description="Basic and acidic residues" evidence="1">
    <location>
        <begin position="690"/>
        <end position="701"/>
    </location>
</feature>
<dbReference type="EMBL" id="KB007952">
    <property type="protein sequence ID" value="ELR18484.1"/>
    <property type="molecule type" value="Genomic_DNA"/>
</dbReference>
<evidence type="ECO:0000313" key="4">
    <source>
        <dbReference type="Proteomes" id="UP000011083"/>
    </source>
</evidence>
<gene>
    <name evidence="3" type="ORF">ACA1_044940</name>
</gene>
<protein>
    <submittedName>
        <fullName evidence="3">BTB/POZ domain containing protein</fullName>
    </submittedName>
</protein>
<dbReference type="InterPro" id="IPR011333">
    <property type="entry name" value="SKP1/BTB/POZ_sf"/>
</dbReference>
<dbReference type="VEuPathDB" id="AmoebaDB:ACA1_044940"/>